<proteinExistence type="predicted"/>
<organism evidence="1 2">
    <name type="scientific">Parthenolecanium corni</name>
    <dbReference type="NCBI Taxonomy" id="536013"/>
    <lineage>
        <taxon>Eukaryota</taxon>
        <taxon>Metazoa</taxon>
        <taxon>Ecdysozoa</taxon>
        <taxon>Arthropoda</taxon>
        <taxon>Hexapoda</taxon>
        <taxon>Insecta</taxon>
        <taxon>Pterygota</taxon>
        <taxon>Neoptera</taxon>
        <taxon>Paraneoptera</taxon>
        <taxon>Hemiptera</taxon>
        <taxon>Sternorrhyncha</taxon>
        <taxon>Coccoidea</taxon>
        <taxon>Coccidae</taxon>
        <taxon>Parthenolecanium</taxon>
    </lineage>
</organism>
<dbReference type="AlphaFoldDB" id="A0AAN9Y8X0"/>
<keyword evidence="2" id="KW-1185">Reference proteome</keyword>
<name>A0AAN9Y8X0_9HEMI</name>
<dbReference type="EMBL" id="JBBCAQ010000010">
    <property type="protein sequence ID" value="KAK7602117.1"/>
    <property type="molecule type" value="Genomic_DNA"/>
</dbReference>
<comment type="caution">
    <text evidence="1">The sequence shown here is derived from an EMBL/GenBank/DDBJ whole genome shotgun (WGS) entry which is preliminary data.</text>
</comment>
<sequence length="210" mass="23372">MNSAIRGKPSNKILVKKTTVLPFLVDFEIQNWTHAGNGKSLTLSTAAHTFKYGRDYHLLLAVSYSYSYIWSNILALPIDIAKLISSAACNGLAAIRLYIHPSTIRLLIDCPATTRLQRLPNYDFMPPLRSPRSCPLPFSVSCGPVRRYLECELATTVTTSPYSIFAECWPSPPLLSRSHKMNSAAIKTKLRPSPPSEVAPSSVVARYYRL</sequence>
<reference evidence="1 2" key="1">
    <citation type="submission" date="2024-03" db="EMBL/GenBank/DDBJ databases">
        <title>Adaptation during the transition from Ophiocordyceps entomopathogen to insect associate is accompanied by gene loss and intensified selection.</title>
        <authorList>
            <person name="Ward C.M."/>
            <person name="Onetto C.A."/>
            <person name="Borneman A.R."/>
        </authorList>
    </citation>
    <scope>NUCLEOTIDE SEQUENCE [LARGE SCALE GENOMIC DNA]</scope>
    <source>
        <strain evidence="1">AWRI1</strain>
        <tissue evidence="1">Single Adult Female</tissue>
    </source>
</reference>
<gene>
    <name evidence="1" type="ORF">V9T40_009558</name>
</gene>
<dbReference type="Proteomes" id="UP001367676">
    <property type="component" value="Unassembled WGS sequence"/>
</dbReference>
<evidence type="ECO:0000313" key="2">
    <source>
        <dbReference type="Proteomes" id="UP001367676"/>
    </source>
</evidence>
<accession>A0AAN9Y8X0</accession>
<protein>
    <submittedName>
        <fullName evidence="1">Uncharacterized protein</fullName>
    </submittedName>
</protein>
<evidence type="ECO:0000313" key="1">
    <source>
        <dbReference type="EMBL" id="KAK7602117.1"/>
    </source>
</evidence>